<reference evidence="2" key="1">
    <citation type="journal article" date="2019" name="Int. J. Syst. Evol. Microbiol.">
        <title>The Global Catalogue of Microorganisms (GCM) 10K type strain sequencing project: providing services to taxonomists for standard genome sequencing and annotation.</title>
        <authorList>
            <consortium name="The Broad Institute Genomics Platform"/>
            <consortium name="The Broad Institute Genome Sequencing Center for Infectious Disease"/>
            <person name="Wu L."/>
            <person name="Ma J."/>
        </authorList>
    </citation>
    <scope>NUCLEOTIDE SEQUENCE [LARGE SCALE GENOMIC DNA]</scope>
    <source>
        <strain evidence="2">JCM 19129</strain>
    </source>
</reference>
<dbReference type="Proteomes" id="UP001500368">
    <property type="component" value="Unassembled WGS sequence"/>
</dbReference>
<keyword evidence="2" id="KW-1185">Reference proteome</keyword>
<organism evidence="1 2">
    <name type="scientific">Nesterenkonia rhizosphaerae</name>
    <dbReference type="NCBI Taxonomy" id="1348272"/>
    <lineage>
        <taxon>Bacteria</taxon>
        <taxon>Bacillati</taxon>
        <taxon>Actinomycetota</taxon>
        <taxon>Actinomycetes</taxon>
        <taxon>Micrococcales</taxon>
        <taxon>Micrococcaceae</taxon>
        <taxon>Nesterenkonia</taxon>
    </lineage>
</organism>
<name>A0ABP9FYX2_9MICC</name>
<gene>
    <name evidence="1" type="ORF">GCM10025790_07670</name>
</gene>
<evidence type="ECO:0000313" key="2">
    <source>
        <dbReference type="Proteomes" id="UP001500368"/>
    </source>
</evidence>
<protein>
    <recommendedName>
        <fullName evidence="3">NIPSNAP domain-containing protein</fullName>
    </recommendedName>
</protein>
<evidence type="ECO:0008006" key="3">
    <source>
        <dbReference type="Google" id="ProtNLM"/>
    </source>
</evidence>
<accession>A0ABP9FYX2</accession>
<dbReference type="EMBL" id="BAABLW010000003">
    <property type="protein sequence ID" value="GAA4915089.1"/>
    <property type="molecule type" value="Genomic_DNA"/>
</dbReference>
<dbReference type="RefSeq" id="WP_345476759.1">
    <property type="nucleotide sequence ID" value="NZ_BAABLW010000003.1"/>
</dbReference>
<evidence type="ECO:0000313" key="1">
    <source>
        <dbReference type="EMBL" id="GAA4915089.1"/>
    </source>
</evidence>
<comment type="caution">
    <text evidence="1">The sequence shown here is derived from an EMBL/GenBank/DDBJ whole genome shotgun (WGS) entry which is preliminary data.</text>
</comment>
<sequence>MTVLPETPTADGAERTTWMRRYTLDPALADEFIEFLTTEVFPARESLGFTIESMWLDADKSQLTWFVSRAGGSEEFAAAEKEWEDSELRAGIFAGRPKYVTAKDLREVTRLR</sequence>
<proteinExistence type="predicted"/>